<organism evidence="3 5">
    <name type="scientific">Thermococcus thioreducens</name>
    <dbReference type="NCBI Taxonomy" id="277988"/>
    <lineage>
        <taxon>Archaea</taxon>
        <taxon>Methanobacteriati</taxon>
        <taxon>Methanobacteriota</taxon>
        <taxon>Thermococci</taxon>
        <taxon>Thermococcales</taxon>
        <taxon>Thermococcaceae</taxon>
        <taxon>Thermococcus</taxon>
    </lineage>
</organism>
<evidence type="ECO:0000313" key="7">
    <source>
        <dbReference type="Proteomes" id="UP000250136"/>
    </source>
</evidence>
<feature type="transmembrane region" description="Helical" evidence="1">
    <location>
        <begin position="6"/>
        <end position="28"/>
    </location>
</feature>
<dbReference type="EMBL" id="CP015105">
    <property type="protein sequence ID" value="ASJ13423.1"/>
    <property type="molecule type" value="Genomic_DNA"/>
</dbReference>
<dbReference type="Proteomes" id="UP000250136">
    <property type="component" value="Chromosome"/>
</dbReference>
<dbReference type="RefSeq" id="WP_055430025.1">
    <property type="nucleotide sequence ID" value="NZ_CP015105.1"/>
</dbReference>
<evidence type="ECO:0000256" key="1">
    <source>
        <dbReference type="SAM" id="Phobius"/>
    </source>
</evidence>
<dbReference type="Proteomes" id="UP000182125">
    <property type="component" value="Unassembled WGS sequence"/>
</dbReference>
<dbReference type="PATRIC" id="fig|277988.4.peg.1997"/>
<keyword evidence="1" id="KW-0812">Transmembrane</keyword>
<dbReference type="AlphaFoldDB" id="A0A0Q2XKZ2"/>
<reference evidence="2 7" key="2">
    <citation type="submission" date="2016-04" db="EMBL/GenBank/DDBJ databases">
        <title>Complete genome sequence of Thermococcus thioreducens type strain OGL-20P.</title>
        <authorList>
            <person name="Oger P.M."/>
        </authorList>
    </citation>
    <scope>NUCLEOTIDE SEQUENCE [LARGE SCALE GENOMIC DNA]</scope>
    <source>
        <strain evidence="2 7">OGL-20P</strain>
    </source>
</reference>
<evidence type="ECO:0000313" key="3">
    <source>
        <dbReference type="EMBL" id="KQH81780.1"/>
    </source>
</evidence>
<keyword evidence="7" id="KW-1185">Reference proteome</keyword>
<keyword evidence="1" id="KW-1133">Transmembrane helix</keyword>
<reference evidence="3 5" key="1">
    <citation type="submission" date="2015-08" db="EMBL/GenBank/DDBJ databases">
        <title>Thermococcus thioreducens DSM 14981 genome sequencing.</title>
        <authorList>
            <person name="Hong S.-J."/>
            <person name="Kim M.-C."/>
            <person name="Shin J.-H."/>
        </authorList>
    </citation>
    <scope>NUCLEOTIDE SEQUENCE [LARGE SCALE GENOMIC DNA]</scope>
    <source>
        <strain evidence="3 5">DSM 14981</strain>
    </source>
</reference>
<protein>
    <submittedName>
        <fullName evidence="3 4">Hydrogenase</fullName>
    </submittedName>
</protein>
<evidence type="ECO:0000313" key="5">
    <source>
        <dbReference type="Proteomes" id="UP000051862"/>
    </source>
</evidence>
<keyword evidence="1" id="KW-0472">Membrane</keyword>
<feature type="transmembrane region" description="Helical" evidence="1">
    <location>
        <begin position="96"/>
        <end position="114"/>
    </location>
</feature>
<evidence type="ECO:0000313" key="2">
    <source>
        <dbReference type="EMBL" id="ASJ13423.1"/>
    </source>
</evidence>
<dbReference type="EMBL" id="FOIW01000003">
    <property type="protein sequence ID" value="SEW24304.1"/>
    <property type="molecule type" value="Genomic_DNA"/>
</dbReference>
<dbReference type="STRING" id="277988.SAMN05216170_2369"/>
<evidence type="ECO:0000313" key="6">
    <source>
        <dbReference type="Proteomes" id="UP000182125"/>
    </source>
</evidence>
<accession>A0A0Q2XKZ2</accession>
<reference evidence="4 6" key="3">
    <citation type="submission" date="2016-10" db="EMBL/GenBank/DDBJ databases">
        <authorList>
            <person name="de Groot N.N."/>
        </authorList>
    </citation>
    <scope>NUCLEOTIDE SEQUENCE [LARGE SCALE GENOMIC DNA]</scope>
    <source>
        <strain evidence="4 6">OGL-20</strain>
    </source>
</reference>
<name>A0A0Q2XKZ2_9EURY</name>
<dbReference type="GeneID" id="33335016"/>
<evidence type="ECO:0000313" key="4">
    <source>
        <dbReference type="EMBL" id="SEW24304.1"/>
    </source>
</evidence>
<dbReference type="EMBL" id="LIXN01000016">
    <property type="protein sequence ID" value="KQH81780.1"/>
    <property type="molecule type" value="Genomic_DNA"/>
</dbReference>
<gene>
    <name evidence="2" type="ORF">A3L14_11275</name>
    <name evidence="3" type="ORF">AMR53_09495</name>
    <name evidence="4" type="ORF">SAMN05216170_2369</name>
</gene>
<dbReference type="OrthoDB" id="84571at2157"/>
<dbReference type="Proteomes" id="UP000051862">
    <property type="component" value="Unassembled WGS sequence"/>
</dbReference>
<sequence>MFGYWDALYFVYVFIIGLIISYMLYRWAERSSTGTRRTGDGTKIFLSGEDQDNVIPQFEHFQGYVTGRHVMWGLIRGIHRLFLVFRREHTGLLSDYVSYLLVTTAIVVGALIVWG</sequence>
<dbReference type="KEGG" id="ttd:A3L14_11275"/>
<proteinExistence type="predicted"/>